<proteinExistence type="predicted"/>
<gene>
    <name evidence="1" type="ORF">TIFTF001_026092</name>
</gene>
<evidence type="ECO:0000313" key="1">
    <source>
        <dbReference type="EMBL" id="GMN56978.1"/>
    </source>
</evidence>
<accession>A0AA88DET8</accession>
<dbReference type="EMBL" id="BTGU01000067">
    <property type="protein sequence ID" value="GMN56978.1"/>
    <property type="molecule type" value="Genomic_DNA"/>
</dbReference>
<dbReference type="Proteomes" id="UP001187192">
    <property type="component" value="Unassembled WGS sequence"/>
</dbReference>
<protein>
    <submittedName>
        <fullName evidence="1">Uncharacterized protein</fullName>
    </submittedName>
</protein>
<sequence>MADEVEEQPELNQTVSFSSTVCMRGDNFPFMKRVVDFGSIVTFASNHGIYAIPMKN</sequence>
<reference evidence="1" key="1">
    <citation type="submission" date="2023-07" db="EMBL/GenBank/DDBJ databases">
        <title>draft genome sequence of fig (Ficus carica).</title>
        <authorList>
            <person name="Takahashi T."/>
            <person name="Nishimura K."/>
        </authorList>
    </citation>
    <scope>NUCLEOTIDE SEQUENCE</scope>
</reference>
<comment type="caution">
    <text evidence="1">The sequence shown here is derived from an EMBL/GenBank/DDBJ whole genome shotgun (WGS) entry which is preliminary data.</text>
</comment>
<organism evidence="1 2">
    <name type="scientific">Ficus carica</name>
    <name type="common">Common fig</name>
    <dbReference type="NCBI Taxonomy" id="3494"/>
    <lineage>
        <taxon>Eukaryota</taxon>
        <taxon>Viridiplantae</taxon>
        <taxon>Streptophyta</taxon>
        <taxon>Embryophyta</taxon>
        <taxon>Tracheophyta</taxon>
        <taxon>Spermatophyta</taxon>
        <taxon>Magnoliopsida</taxon>
        <taxon>eudicotyledons</taxon>
        <taxon>Gunneridae</taxon>
        <taxon>Pentapetalae</taxon>
        <taxon>rosids</taxon>
        <taxon>fabids</taxon>
        <taxon>Rosales</taxon>
        <taxon>Moraceae</taxon>
        <taxon>Ficeae</taxon>
        <taxon>Ficus</taxon>
    </lineage>
</organism>
<evidence type="ECO:0000313" key="2">
    <source>
        <dbReference type="Proteomes" id="UP001187192"/>
    </source>
</evidence>
<name>A0AA88DET8_FICCA</name>
<keyword evidence="2" id="KW-1185">Reference proteome</keyword>
<dbReference type="AlphaFoldDB" id="A0AA88DET8"/>